<evidence type="ECO:0000256" key="1">
    <source>
        <dbReference type="SAM" id="MobiDB-lite"/>
    </source>
</evidence>
<name>A0ABW3FLI9_9PSEU</name>
<feature type="domain" description="DUF397" evidence="2">
    <location>
        <begin position="20"/>
        <end position="70"/>
    </location>
</feature>
<feature type="compositionally biased region" description="Basic and acidic residues" evidence="1">
    <location>
        <begin position="1"/>
        <end position="11"/>
    </location>
</feature>
<proteinExistence type="predicted"/>
<gene>
    <name evidence="3" type="ORF">ACFQ16_04660</name>
</gene>
<feature type="compositionally biased region" description="Polar residues" evidence="1">
    <location>
        <begin position="15"/>
        <end position="32"/>
    </location>
</feature>
<reference evidence="4" key="1">
    <citation type="journal article" date="2019" name="Int. J. Syst. Evol. Microbiol.">
        <title>The Global Catalogue of Microorganisms (GCM) 10K type strain sequencing project: providing services to taxonomists for standard genome sequencing and annotation.</title>
        <authorList>
            <consortium name="The Broad Institute Genomics Platform"/>
            <consortium name="The Broad Institute Genome Sequencing Center for Infectious Disease"/>
            <person name="Wu L."/>
            <person name="Ma J."/>
        </authorList>
    </citation>
    <scope>NUCLEOTIDE SEQUENCE [LARGE SCALE GENOMIC DNA]</scope>
    <source>
        <strain evidence="4">CCUG 56401</strain>
    </source>
</reference>
<accession>A0ABW3FLI9</accession>
<feature type="region of interest" description="Disordered" evidence="1">
    <location>
        <begin position="1"/>
        <end position="32"/>
    </location>
</feature>
<evidence type="ECO:0000313" key="3">
    <source>
        <dbReference type="EMBL" id="MFD0919030.1"/>
    </source>
</evidence>
<organism evidence="3 4">
    <name type="scientific">Saccharopolyspora rosea</name>
    <dbReference type="NCBI Taxonomy" id="524884"/>
    <lineage>
        <taxon>Bacteria</taxon>
        <taxon>Bacillati</taxon>
        <taxon>Actinomycetota</taxon>
        <taxon>Actinomycetes</taxon>
        <taxon>Pseudonocardiales</taxon>
        <taxon>Pseudonocardiaceae</taxon>
        <taxon>Saccharopolyspora</taxon>
    </lineage>
</organism>
<sequence>MSELWSRKPSESTEIEQPTTWRKSSYSGSQSECVEVGGTSDFVGVRDSKDRGGGVLTFSRGQWSEFVASLQERP</sequence>
<evidence type="ECO:0000259" key="2">
    <source>
        <dbReference type="Pfam" id="PF04149"/>
    </source>
</evidence>
<dbReference type="RefSeq" id="WP_317630387.1">
    <property type="nucleotide sequence ID" value="NZ_BAABLT010000033.1"/>
</dbReference>
<dbReference type="InterPro" id="IPR007278">
    <property type="entry name" value="DUF397"/>
</dbReference>
<evidence type="ECO:0000313" key="4">
    <source>
        <dbReference type="Proteomes" id="UP001597018"/>
    </source>
</evidence>
<protein>
    <submittedName>
        <fullName evidence="3">DUF397 domain-containing protein</fullName>
    </submittedName>
</protein>
<keyword evidence="4" id="KW-1185">Reference proteome</keyword>
<comment type="caution">
    <text evidence="3">The sequence shown here is derived from an EMBL/GenBank/DDBJ whole genome shotgun (WGS) entry which is preliminary data.</text>
</comment>
<dbReference type="Pfam" id="PF04149">
    <property type="entry name" value="DUF397"/>
    <property type="match status" value="1"/>
</dbReference>
<dbReference type="Proteomes" id="UP001597018">
    <property type="component" value="Unassembled WGS sequence"/>
</dbReference>
<dbReference type="EMBL" id="JBHTIW010000002">
    <property type="protein sequence ID" value="MFD0919030.1"/>
    <property type="molecule type" value="Genomic_DNA"/>
</dbReference>